<evidence type="ECO:0000256" key="1">
    <source>
        <dbReference type="SAM" id="Phobius"/>
    </source>
</evidence>
<keyword evidence="1" id="KW-1133">Transmembrane helix</keyword>
<feature type="transmembrane region" description="Helical" evidence="1">
    <location>
        <begin position="18"/>
        <end position="38"/>
    </location>
</feature>
<dbReference type="AlphaFoldDB" id="K7RJ60"/>
<proteinExistence type="predicted"/>
<keyword evidence="1" id="KW-0812">Transmembrane</keyword>
<name>K7RJ60_ACIA4</name>
<organism evidence="2 3">
    <name type="scientific">Acidipropionibacterium acidipropionici (strain ATCC 4875 / DSM 20272 / JCM 6432 / NBRC 12425 / NCIMB 8070 / 4)</name>
    <name type="common">Propionibacterium acidipropionici</name>
    <dbReference type="NCBI Taxonomy" id="1171373"/>
    <lineage>
        <taxon>Bacteria</taxon>
        <taxon>Bacillati</taxon>
        <taxon>Actinomycetota</taxon>
        <taxon>Actinomycetes</taxon>
        <taxon>Propionibacteriales</taxon>
        <taxon>Propionibacteriaceae</taxon>
        <taxon>Acidipropionibacterium</taxon>
    </lineage>
</organism>
<keyword evidence="1" id="KW-0472">Membrane</keyword>
<evidence type="ECO:0000313" key="2">
    <source>
        <dbReference type="EMBL" id="AFV87919.1"/>
    </source>
</evidence>
<dbReference type="EMBL" id="CP003493">
    <property type="protein sequence ID" value="AFV87919.1"/>
    <property type="molecule type" value="Genomic_DNA"/>
</dbReference>
<gene>
    <name evidence="2" type="ordered locus">PACID_00680</name>
</gene>
<dbReference type="GeneID" id="88084341"/>
<feature type="transmembrane region" description="Helical" evidence="1">
    <location>
        <begin position="44"/>
        <end position="65"/>
    </location>
</feature>
<dbReference type="HOGENOM" id="CLU_1244418_0_0_11"/>
<accession>K7RJ60</accession>
<reference evidence="2 3" key="1">
    <citation type="journal article" date="2012" name="BMC Genomics">
        <title>The genome sequence of Propionibacterium acidipropionici provides insights into its biotechnological and industrial potential.</title>
        <authorList>
            <person name="Parizzi L.P."/>
            <person name="Grassi M.C."/>
            <person name="Llerena L.A."/>
            <person name="Carazzolle M.F."/>
            <person name="Queiroz V.L."/>
            <person name="Lunardi I."/>
            <person name="Zeidler A.F."/>
            <person name="Teixeira P.J."/>
            <person name="Mieczkowski P."/>
            <person name="Rincones J."/>
            <person name="Pereira G.A."/>
        </authorList>
    </citation>
    <scope>NUCLEOTIDE SEQUENCE [LARGE SCALE GENOMIC DNA]</scope>
    <source>
        <strain evidence="3">ATCC 4875 / DSM 20272 / JCM 6432 / NBRC 12425 / NCIMB 8070</strain>
    </source>
</reference>
<sequence>MPTTDDVDPQTDRRKARIAGAIMGVCLACVGALLGGYGDWVGNALEGAIVCGIAGAFVGPAFSATGSGSRKILIVTLSLLLASLAGDANLMRNSGWGQPDVLIQARLDPMASRQFAGYRQCSLSDQTGALGGPRALELSYETGKASREQAMATAIRRATDHGWTRDHVSNGIWYGHRPRIPGLPGQHIQLTIEWSSVGQRPMLLGTEDVYCHLLITISNQAQ</sequence>
<evidence type="ECO:0000313" key="3">
    <source>
        <dbReference type="Proteomes" id="UP000000214"/>
    </source>
</evidence>
<protein>
    <submittedName>
        <fullName evidence="2">Uncharacterized protein</fullName>
    </submittedName>
</protein>
<dbReference type="Proteomes" id="UP000000214">
    <property type="component" value="Chromosome"/>
</dbReference>
<dbReference type="PATRIC" id="fig|1171373.8.peg.66"/>
<dbReference type="KEGG" id="pbo:PACID_00680"/>
<dbReference type="RefSeq" id="WP_015068836.1">
    <property type="nucleotide sequence ID" value="NC_019395.1"/>
</dbReference>